<feature type="binding site" evidence="7">
    <location>
        <position position="216"/>
    </location>
    <ligand>
        <name>Mg(2+)</name>
        <dbReference type="ChEBI" id="CHEBI:18420"/>
    </ligand>
</feature>
<keyword evidence="3 9" id="KW-0808">Transferase</keyword>
<dbReference type="PANTHER" id="PTHR22926:SF3">
    <property type="entry name" value="UNDECAPRENYL-PHOSPHATE ALPHA-N-ACETYLGLUCOSAMINYL 1-PHOSPHATE TRANSFERASE"/>
    <property type="match status" value="1"/>
</dbReference>
<feature type="transmembrane region" description="Helical" evidence="8">
    <location>
        <begin position="187"/>
        <end position="206"/>
    </location>
</feature>
<comment type="cofactor">
    <cofactor evidence="7">
        <name>Mg(2+)</name>
        <dbReference type="ChEBI" id="CHEBI:18420"/>
    </cofactor>
</comment>
<feature type="transmembrane region" description="Helical" evidence="8">
    <location>
        <begin position="6"/>
        <end position="29"/>
    </location>
</feature>
<feature type="transmembrane region" description="Helical" evidence="8">
    <location>
        <begin position="328"/>
        <end position="346"/>
    </location>
</feature>
<gene>
    <name evidence="9" type="ORF">GWK09_05200</name>
</gene>
<keyword evidence="7" id="KW-0460">Magnesium</keyword>
<dbReference type="EMBL" id="JAABOP010000001">
    <property type="protein sequence ID" value="NER09902.1"/>
    <property type="molecule type" value="Genomic_DNA"/>
</dbReference>
<dbReference type="GO" id="GO:0046872">
    <property type="term" value="F:metal ion binding"/>
    <property type="evidence" value="ECO:0007669"/>
    <property type="project" value="UniProtKB-KW"/>
</dbReference>
<comment type="subcellular location">
    <subcellularLocation>
        <location evidence="1">Cell membrane</location>
        <topology evidence="1">Multi-pass membrane protein</topology>
    </subcellularLocation>
</comment>
<evidence type="ECO:0000256" key="6">
    <source>
        <dbReference type="ARBA" id="ARBA00023136"/>
    </source>
</evidence>
<dbReference type="RefSeq" id="WP_163691930.1">
    <property type="nucleotide sequence ID" value="NZ_FXTW01000001.1"/>
</dbReference>
<dbReference type="InterPro" id="IPR018480">
    <property type="entry name" value="PNAcMuramoyl-5peptid_Trfase_CS"/>
</dbReference>
<reference evidence="9 10" key="1">
    <citation type="submission" date="2020-01" db="EMBL/GenBank/DDBJ databases">
        <title>Muriicola jejuensis KCTC 22299.</title>
        <authorList>
            <person name="Wang G."/>
        </authorList>
    </citation>
    <scope>NUCLEOTIDE SEQUENCE [LARGE SCALE GENOMIC DNA]</scope>
    <source>
        <strain evidence="9 10">KCTC 22299</strain>
    </source>
</reference>
<feature type="transmembrane region" description="Helical" evidence="8">
    <location>
        <begin position="76"/>
        <end position="92"/>
    </location>
</feature>
<protein>
    <submittedName>
        <fullName evidence="9">Undecaprenyl/decaprenyl-phosphate alpha-N-acetylglucosaminyl 1-phosphate transferase</fullName>
    </submittedName>
</protein>
<dbReference type="PANTHER" id="PTHR22926">
    <property type="entry name" value="PHOSPHO-N-ACETYLMURAMOYL-PENTAPEPTIDE-TRANSFERASE"/>
    <property type="match status" value="1"/>
</dbReference>
<dbReference type="PROSITE" id="PS01348">
    <property type="entry name" value="MRAY_2"/>
    <property type="match status" value="1"/>
</dbReference>
<evidence type="ECO:0000256" key="3">
    <source>
        <dbReference type="ARBA" id="ARBA00022679"/>
    </source>
</evidence>
<feature type="transmembrane region" description="Helical" evidence="8">
    <location>
        <begin position="218"/>
        <end position="239"/>
    </location>
</feature>
<evidence type="ECO:0000256" key="8">
    <source>
        <dbReference type="SAM" id="Phobius"/>
    </source>
</evidence>
<dbReference type="GO" id="GO:0044038">
    <property type="term" value="P:cell wall macromolecule biosynthetic process"/>
    <property type="evidence" value="ECO:0007669"/>
    <property type="project" value="TreeGrafter"/>
</dbReference>
<feature type="transmembrane region" description="Helical" evidence="8">
    <location>
        <begin position="251"/>
        <end position="270"/>
    </location>
</feature>
<evidence type="ECO:0000256" key="5">
    <source>
        <dbReference type="ARBA" id="ARBA00022989"/>
    </source>
</evidence>
<evidence type="ECO:0000256" key="7">
    <source>
        <dbReference type="PIRSR" id="PIRSR600715-1"/>
    </source>
</evidence>
<dbReference type="GO" id="GO:0009103">
    <property type="term" value="P:lipopolysaccharide biosynthetic process"/>
    <property type="evidence" value="ECO:0007669"/>
    <property type="project" value="TreeGrafter"/>
</dbReference>
<organism evidence="9 10">
    <name type="scientific">Muriicola jejuensis</name>
    <dbReference type="NCBI Taxonomy" id="504488"/>
    <lineage>
        <taxon>Bacteria</taxon>
        <taxon>Pseudomonadati</taxon>
        <taxon>Bacteroidota</taxon>
        <taxon>Flavobacteriia</taxon>
        <taxon>Flavobacteriales</taxon>
        <taxon>Flavobacteriaceae</taxon>
        <taxon>Muriicola</taxon>
    </lineage>
</organism>
<proteinExistence type="predicted"/>
<dbReference type="AlphaFoldDB" id="A0A6P0UBC3"/>
<dbReference type="Proteomes" id="UP000468443">
    <property type="component" value="Unassembled WGS sequence"/>
</dbReference>
<feature type="transmembrane region" description="Helical" evidence="8">
    <location>
        <begin position="303"/>
        <end position="322"/>
    </location>
</feature>
<keyword evidence="10" id="KW-1185">Reference proteome</keyword>
<evidence type="ECO:0000313" key="9">
    <source>
        <dbReference type="EMBL" id="NER09902.1"/>
    </source>
</evidence>
<feature type="transmembrane region" description="Helical" evidence="8">
    <location>
        <begin position="163"/>
        <end position="181"/>
    </location>
</feature>
<keyword evidence="5 8" id="KW-1133">Transmembrane helix</keyword>
<feature type="binding site" evidence="7">
    <location>
        <position position="155"/>
    </location>
    <ligand>
        <name>Mg(2+)</name>
        <dbReference type="ChEBI" id="CHEBI:18420"/>
    </ligand>
</feature>
<dbReference type="CDD" id="cd06853">
    <property type="entry name" value="GT_WecA_like"/>
    <property type="match status" value="1"/>
</dbReference>
<keyword evidence="4 8" id="KW-0812">Transmembrane</keyword>
<dbReference type="GO" id="GO:0071555">
    <property type="term" value="P:cell wall organization"/>
    <property type="evidence" value="ECO:0007669"/>
    <property type="project" value="TreeGrafter"/>
</dbReference>
<accession>A0A6P0UBC3</accession>
<evidence type="ECO:0000256" key="4">
    <source>
        <dbReference type="ARBA" id="ARBA00022692"/>
    </source>
</evidence>
<dbReference type="Pfam" id="PF00953">
    <property type="entry name" value="Glycos_transf_4"/>
    <property type="match status" value="1"/>
</dbReference>
<evidence type="ECO:0000313" key="10">
    <source>
        <dbReference type="Proteomes" id="UP000468443"/>
    </source>
</evidence>
<dbReference type="GO" id="GO:0005886">
    <property type="term" value="C:plasma membrane"/>
    <property type="evidence" value="ECO:0007669"/>
    <property type="project" value="UniProtKB-SubCell"/>
</dbReference>
<evidence type="ECO:0000256" key="2">
    <source>
        <dbReference type="ARBA" id="ARBA00022475"/>
    </source>
</evidence>
<keyword evidence="2" id="KW-1003">Cell membrane</keyword>
<comment type="caution">
    <text evidence="9">The sequence shown here is derived from an EMBL/GenBank/DDBJ whole genome shotgun (WGS) entry which is preliminary data.</text>
</comment>
<feature type="transmembrane region" description="Helical" evidence="8">
    <location>
        <begin position="134"/>
        <end position="151"/>
    </location>
</feature>
<keyword evidence="6 8" id="KW-0472">Membrane</keyword>
<dbReference type="InterPro" id="IPR000715">
    <property type="entry name" value="Glycosyl_transferase_4"/>
</dbReference>
<feature type="transmembrane region" description="Helical" evidence="8">
    <location>
        <begin position="50"/>
        <end position="70"/>
    </location>
</feature>
<dbReference type="GO" id="GO:0016780">
    <property type="term" value="F:phosphotransferase activity, for other substituted phosphate groups"/>
    <property type="evidence" value="ECO:0007669"/>
    <property type="project" value="InterPro"/>
</dbReference>
<name>A0A6P0UBC3_9FLAO</name>
<evidence type="ECO:0000256" key="1">
    <source>
        <dbReference type="ARBA" id="ARBA00004651"/>
    </source>
</evidence>
<sequence length="381" mass="43010">MYFLETAVALFIGAFLLTYLTIPKIIGVVEYRRLMDDPNQRSSHTQKTPTLGGIAFFYTLIFALFFIHGRDTFDEAIYLIPGLTILFIVGLKDDLVVLSPGSKLIAQFIAVSFVLINDSFTIHSLNGFLNINEIPYYLYFAIGTFMMLTIINSYNLIDGIDGLASVVGIVIMIIYTTIFYLTKEYFFALISITMNACLMAFFGFNISSNRKIFMGDTGSLLVGFIISILTIKFLSLKPYVYSELPFLLENAPLIAIAILIVPLFDTARVFTIRIANKRGPFSPDRNHVHHVLIDFWGLSHKQASFLIGCFNLLFVLLFVVLGSTAKNLSMMLLLVGSVIILAYIFFKYNYNFTTLKQKIMLKRKIKGMSKKIKKKGSDNDS</sequence>
<keyword evidence="7" id="KW-0479">Metal-binding</keyword>